<feature type="region of interest" description="Disordered" evidence="7">
    <location>
        <begin position="688"/>
        <end position="708"/>
    </location>
</feature>
<feature type="non-terminal residue" evidence="9">
    <location>
        <position position="1035"/>
    </location>
</feature>
<proteinExistence type="predicted"/>
<evidence type="ECO:0000256" key="2">
    <source>
        <dbReference type="ARBA" id="ARBA00022723"/>
    </source>
</evidence>
<sequence length="1035" mass="109372">MGDTPPRPGGSSVIPADPGSADSPTHESSDSKAPSLLKCEVCAAPFETRRGLSSHARSHLRQLGISVSESSGAPIDLLYQLIKERDGPFSPTQPPPPPPVKKTQHGTPTARKEVPGARVGTKVAALENKPAAPLSPLSTASKAPPSTSRSSSPSVFVKSRSASPSLKKAPISSLLPTSSPRHTMESKLGSGKTPSASVASAVSAKPFWAPQETDAPLNLSAEVDAGKEIVCQLCGAWFETRKGLSSHARAHLRHFGVVDAETKGSPIDLLNQLIHTDDFKHRANTLLPELSEGGSIRASLPPASTLSSGKRPVLPLSPTGLHKGASAGGCGSGMKSTARSVLLSPPVKRFKPSSAEKAALQAFRLSSGELAPLTHGEPLKEIACEFCGEYFENRKGLSSHARSHLRQLGVTEWSVNGSPIDTLRELITRRGLPCAMPIRPLKSPPSSPGSPRSPPVSPSSPALIKRLPVALSHGHQPTARKAGAVIGPAIAVKPKVEPVQLELAMPNATLGGGSSGGGAPIGSVGSYVPDALPQNWAAQDSVLPLNFAPAAEPEPARDIRCEFCGEYFENRKGLSSHARSHLRQLGITEWSVNGSPIDTLRELMLKNGTTPAGQVKKEPGLSGGGAVWDESGYLSPKFSRKSPLSMVHTGSRLLKQGMGRVSLHAPPLNGKGVGFVGVSPLGKRALPEEGHHLEKPSPKTFSPPPLDFSFKGKSSPDKYAASHSAPTTDASCELCGFYFENRKALASHARAHLRQFGVTEWCVNGSPIETLSAWMRSRPQKVAEIHKRYLQGDRPFPKKKYSLPSSLMNDFRDASASGTHRPLSSQRPSLGSTLGRRAGREITGGGWVSSRPGHGGTPSPQALHGLSRQTLPHAQVARSELNVRTLRGFERRPPKHLSHSESGERDRTPPQPPRTGTIPALVPKPPSTPLVKLVGKIYSLKCRFCEVEFHGPLSVQEDWVRHLQQHILDLNFNKADPPSTPSSANAPVPAAVSPPAATQESIPAATATPLTSAPTPTATPTSTPSPSPVVALTPT</sequence>
<feature type="region of interest" description="Disordered" evidence="7">
    <location>
        <begin position="972"/>
        <end position="1035"/>
    </location>
</feature>
<dbReference type="InterPro" id="IPR055125">
    <property type="entry name" value="Wiz_C_Znf"/>
</dbReference>
<reference evidence="9 10" key="1">
    <citation type="submission" date="2015-08" db="EMBL/GenBank/DDBJ databases">
        <title>The genome of the Asian arowana (Scleropages formosus).</title>
        <authorList>
            <person name="Tan M.H."/>
            <person name="Gan H.M."/>
            <person name="Croft L.J."/>
            <person name="Austin C.M."/>
        </authorList>
    </citation>
    <scope>NUCLEOTIDE SEQUENCE [LARGE SCALE GENOMIC DNA]</scope>
    <source>
        <strain evidence="9">Aro1</strain>
    </source>
</reference>
<feature type="region of interest" description="Disordered" evidence="7">
    <location>
        <begin position="1"/>
        <end position="36"/>
    </location>
</feature>
<feature type="region of interest" description="Disordered" evidence="7">
    <location>
        <begin position="434"/>
        <end position="462"/>
    </location>
</feature>
<keyword evidence="5" id="KW-0539">Nucleus</keyword>
<evidence type="ECO:0000256" key="7">
    <source>
        <dbReference type="SAM" id="MobiDB-lite"/>
    </source>
</evidence>
<evidence type="ECO:0000256" key="6">
    <source>
        <dbReference type="PROSITE-ProRule" id="PRU00042"/>
    </source>
</evidence>
<feature type="compositionally biased region" description="Low complexity" evidence="7">
    <location>
        <begin position="975"/>
        <end position="1035"/>
    </location>
</feature>
<feature type="compositionally biased region" description="Basic and acidic residues" evidence="7">
    <location>
        <begin position="887"/>
        <end position="908"/>
    </location>
</feature>
<evidence type="ECO:0000256" key="1">
    <source>
        <dbReference type="ARBA" id="ARBA00004123"/>
    </source>
</evidence>
<keyword evidence="2" id="KW-0479">Metal-binding</keyword>
<dbReference type="Proteomes" id="UP000034805">
    <property type="component" value="Unassembled WGS sequence"/>
</dbReference>
<dbReference type="PANTHER" id="PTHR24396">
    <property type="entry name" value="ZINC FINGER PROTEIN"/>
    <property type="match status" value="1"/>
</dbReference>
<dbReference type="PROSITE" id="PS50157">
    <property type="entry name" value="ZINC_FINGER_C2H2_2"/>
    <property type="match status" value="5"/>
</dbReference>
<protein>
    <recommendedName>
        <fullName evidence="8">C2H2-type domain-containing protein</fullName>
    </recommendedName>
</protein>
<evidence type="ECO:0000259" key="8">
    <source>
        <dbReference type="PROSITE" id="PS50157"/>
    </source>
</evidence>
<feature type="compositionally biased region" description="Pro residues" evidence="7">
    <location>
        <begin position="442"/>
        <end position="458"/>
    </location>
</feature>
<comment type="subcellular location">
    <subcellularLocation>
        <location evidence="1">Nucleus</location>
    </subcellularLocation>
</comment>
<feature type="region of interest" description="Disordered" evidence="7">
    <location>
        <begin position="883"/>
        <end position="923"/>
    </location>
</feature>
<accession>A0A0P7UIA9</accession>
<feature type="domain" description="C2H2-type" evidence="8">
    <location>
        <begin position="229"/>
        <end position="251"/>
    </location>
</feature>
<feature type="domain" description="C2H2-type" evidence="8">
    <location>
        <begin position="382"/>
        <end position="404"/>
    </location>
</feature>
<dbReference type="STRING" id="113540.ENSSFOP00015013395"/>
<dbReference type="InterPro" id="IPR013087">
    <property type="entry name" value="Znf_C2H2_type"/>
</dbReference>
<feature type="region of interest" description="Disordered" evidence="7">
    <location>
        <begin position="801"/>
        <end position="865"/>
    </location>
</feature>
<dbReference type="PANTHER" id="PTHR24396:SF22">
    <property type="entry name" value="PROTEIN WIZ"/>
    <property type="match status" value="1"/>
</dbReference>
<dbReference type="EMBL" id="JARO02010121">
    <property type="protein sequence ID" value="KPP60951.1"/>
    <property type="molecule type" value="Genomic_DNA"/>
</dbReference>
<feature type="compositionally biased region" description="Pro residues" evidence="7">
    <location>
        <begin position="91"/>
        <end position="100"/>
    </location>
</feature>
<evidence type="ECO:0000256" key="5">
    <source>
        <dbReference type="ARBA" id="ARBA00023242"/>
    </source>
</evidence>
<evidence type="ECO:0000256" key="4">
    <source>
        <dbReference type="ARBA" id="ARBA00022833"/>
    </source>
</evidence>
<feature type="compositionally biased region" description="Basic and acidic residues" evidence="7">
    <location>
        <begin position="688"/>
        <end position="697"/>
    </location>
</feature>
<dbReference type="GO" id="GO:0008270">
    <property type="term" value="F:zinc ion binding"/>
    <property type="evidence" value="ECO:0007669"/>
    <property type="project" value="UniProtKB-KW"/>
</dbReference>
<evidence type="ECO:0000256" key="3">
    <source>
        <dbReference type="ARBA" id="ARBA00022771"/>
    </source>
</evidence>
<organism evidence="9 10">
    <name type="scientific">Scleropages formosus</name>
    <name type="common">Asian bonytongue</name>
    <name type="synonym">Osteoglossum formosum</name>
    <dbReference type="NCBI Taxonomy" id="113540"/>
    <lineage>
        <taxon>Eukaryota</taxon>
        <taxon>Metazoa</taxon>
        <taxon>Chordata</taxon>
        <taxon>Craniata</taxon>
        <taxon>Vertebrata</taxon>
        <taxon>Euteleostomi</taxon>
        <taxon>Actinopterygii</taxon>
        <taxon>Neopterygii</taxon>
        <taxon>Teleostei</taxon>
        <taxon>Osteoglossocephala</taxon>
        <taxon>Osteoglossomorpha</taxon>
        <taxon>Osteoglossiformes</taxon>
        <taxon>Osteoglossidae</taxon>
        <taxon>Scleropages</taxon>
    </lineage>
</organism>
<dbReference type="InterPro" id="IPR036236">
    <property type="entry name" value="Znf_C2H2_sf"/>
</dbReference>
<feature type="domain" description="C2H2-type" evidence="8">
    <location>
        <begin position="730"/>
        <end position="752"/>
    </location>
</feature>
<dbReference type="Pfam" id="PF23015">
    <property type="entry name" value="zf-WIZ"/>
    <property type="match status" value="1"/>
</dbReference>
<feature type="domain" description="C2H2-type" evidence="8">
    <location>
        <begin position="37"/>
        <end position="59"/>
    </location>
</feature>
<dbReference type="SMART" id="SM00355">
    <property type="entry name" value="ZnF_C2H2"/>
    <property type="match status" value="6"/>
</dbReference>
<keyword evidence="3 6" id="KW-0863">Zinc-finger</keyword>
<dbReference type="AlphaFoldDB" id="A0A0P7UIA9"/>
<dbReference type="InterPro" id="IPR051643">
    <property type="entry name" value="Transcr_Reg_ZincFinger"/>
</dbReference>
<evidence type="ECO:0000313" key="9">
    <source>
        <dbReference type="EMBL" id="KPP60951.1"/>
    </source>
</evidence>
<evidence type="ECO:0000313" key="10">
    <source>
        <dbReference type="Proteomes" id="UP000034805"/>
    </source>
</evidence>
<feature type="compositionally biased region" description="Polar residues" evidence="7">
    <location>
        <begin position="816"/>
        <end position="832"/>
    </location>
</feature>
<feature type="domain" description="C2H2-type" evidence="8">
    <location>
        <begin position="559"/>
        <end position="581"/>
    </location>
</feature>
<dbReference type="GO" id="GO:0005634">
    <property type="term" value="C:nucleus"/>
    <property type="evidence" value="ECO:0007669"/>
    <property type="project" value="UniProtKB-SubCell"/>
</dbReference>
<feature type="region of interest" description="Disordered" evidence="7">
    <location>
        <begin position="85"/>
        <end position="195"/>
    </location>
</feature>
<keyword evidence="4" id="KW-0862">Zinc</keyword>
<gene>
    <name evidence="9" type="ORF">Z043_121002</name>
</gene>
<dbReference type="SUPFAM" id="SSF57667">
    <property type="entry name" value="beta-beta-alpha zinc fingers"/>
    <property type="match status" value="2"/>
</dbReference>
<dbReference type="GO" id="GO:0000978">
    <property type="term" value="F:RNA polymerase II cis-regulatory region sequence-specific DNA binding"/>
    <property type="evidence" value="ECO:0007669"/>
    <property type="project" value="TreeGrafter"/>
</dbReference>
<feature type="compositionally biased region" description="Low complexity" evidence="7">
    <location>
        <begin position="130"/>
        <end position="163"/>
    </location>
</feature>
<dbReference type="PROSITE" id="PS00028">
    <property type="entry name" value="ZINC_FINGER_C2H2_1"/>
    <property type="match status" value="5"/>
</dbReference>
<comment type="caution">
    <text evidence="9">The sequence shown here is derived from an EMBL/GenBank/DDBJ whole genome shotgun (WGS) entry which is preliminary data.</text>
</comment>
<dbReference type="GO" id="GO:0000981">
    <property type="term" value="F:DNA-binding transcription factor activity, RNA polymerase II-specific"/>
    <property type="evidence" value="ECO:0007669"/>
    <property type="project" value="TreeGrafter"/>
</dbReference>
<name>A0A0P7UIA9_SCLFO</name>